<keyword evidence="2" id="KW-0472">Membrane</keyword>
<evidence type="ECO:0000313" key="4">
    <source>
        <dbReference type="Proteomes" id="UP000193566"/>
    </source>
</evidence>
<sequence>MSENRSNDTGQISVAELLARNGQKVGTRAGGRRRRGASGGISVAELTGEIPITRADSKVERHTATDAESAAGQADSSTSTAAVEAETPPKAVPAPRKVETPKLETPEAATFALSDIEKTTVTPRVAVETKTPPVKTGTSTPAVTKTPPAAKTPPTAKTPSGPASKVPTAADAVSKTDTVSKTDAVSKTAASTEAASKAAPPKIESPTEVIRPEALPRRARAHLGAAAPGSQSGEGAAVADKKADTKSEKASAPAVSVRKADVAEPRLLSGPASDLQGTGSGAEDSTDTIGAADTGSDASEKAASSRSRKSRGKGGKAAADAADDSARKSVDDDESADAEQGSGLKQWALLIGESVAAIVAGGLLFKGFERLWDLLPWVAFALALLVIVGLVALVRVLRRTDDITSQLIALAVGAFVAFGPLLFLLPG</sequence>
<accession>A0ABY1MD74</accession>
<dbReference type="EMBL" id="FXAV01000009">
    <property type="protein sequence ID" value="SMG47181.1"/>
    <property type="molecule type" value="Genomic_DNA"/>
</dbReference>
<evidence type="ECO:0000256" key="1">
    <source>
        <dbReference type="SAM" id="MobiDB-lite"/>
    </source>
</evidence>
<protein>
    <submittedName>
        <fullName evidence="3">Uncharacterized protein</fullName>
    </submittedName>
</protein>
<comment type="caution">
    <text evidence="3">The sequence shown here is derived from an EMBL/GenBank/DDBJ whole genome shotgun (WGS) entry which is preliminary data.</text>
</comment>
<feature type="transmembrane region" description="Helical" evidence="2">
    <location>
        <begin position="403"/>
        <end position="425"/>
    </location>
</feature>
<feature type="compositionally biased region" description="Basic and acidic residues" evidence="1">
    <location>
        <begin position="55"/>
        <end position="65"/>
    </location>
</feature>
<evidence type="ECO:0000313" key="3">
    <source>
        <dbReference type="EMBL" id="SMG47181.1"/>
    </source>
</evidence>
<evidence type="ECO:0000256" key="2">
    <source>
        <dbReference type="SAM" id="Phobius"/>
    </source>
</evidence>
<keyword evidence="4" id="KW-1185">Reference proteome</keyword>
<dbReference type="Proteomes" id="UP000193566">
    <property type="component" value="Unassembled WGS sequence"/>
</dbReference>
<gene>
    <name evidence="3" type="ORF">SAMN02745947_03373</name>
</gene>
<feature type="compositionally biased region" description="Basic and acidic residues" evidence="1">
    <location>
        <begin position="96"/>
        <end position="105"/>
    </location>
</feature>
<feature type="compositionally biased region" description="Basic and acidic residues" evidence="1">
    <location>
        <begin position="239"/>
        <end position="249"/>
    </location>
</feature>
<feature type="compositionally biased region" description="Polar residues" evidence="1">
    <location>
        <begin position="1"/>
        <end position="12"/>
    </location>
</feature>
<proteinExistence type="predicted"/>
<feature type="compositionally biased region" description="Low complexity" evidence="1">
    <location>
        <begin position="185"/>
        <end position="202"/>
    </location>
</feature>
<dbReference type="RefSeq" id="WP_085469637.1">
    <property type="nucleotide sequence ID" value="NZ_FXAV01000009.1"/>
</dbReference>
<keyword evidence="2" id="KW-0812">Transmembrane</keyword>
<feature type="region of interest" description="Disordered" evidence="1">
    <location>
        <begin position="1"/>
        <end position="338"/>
    </location>
</feature>
<feature type="compositionally biased region" description="Low complexity" evidence="1">
    <location>
        <begin position="138"/>
        <end position="164"/>
    </location>
</feature>
<keyword evidence="2" id="KW-1133">Transmembrane helix</keyword>
<organism evidence="3 4">
    <name type="scientific">Rhodococcus rhodochrous J3</name>
    <dbReference type="NCBI Taxonomy" id="903528"/>
    <lineage>
        <taxon>Bacteria</taxon>
        <taxon>Bacillati</taxon>
        <taxon>Actinomycetota</taxon>
        <taxon>Actinomycetes</taxon>
        <taxon>Mycobacteriales</taxon>
        <taxon>Nocardiaceae</taxon>
        <taxon>Rhodococcus</taxon>
    </lineage>
</organism>
<name>A0ABY1MD74_RHORH</name>
<feature type="transmembrane region" description="Helical" evidence="2">
    <location>
        <begin position="377"/>
        <end position="397"/>
    </location>
</feature>
<reference evidence="3 4" key="1">
    <citation type="submission" date="2017-04" db="EMBL/GenBank/DDBJ databases">
        <authorList>
            <person name="Varghese N."/>
            <person name="Submissions S."/>
        </authorList>
    </citation>
    <scope>NUCLEOTIDE SEQUENCE [LARGE SCALE GENOMIC DNA]</scope>
    <source>
        <strain evidence="3 4">J3</strain>
    </source>
</reference>